<name>A0ABD1VJC1_9LAMI</name>
<sequence>MENQWKVAKRMVNNGKQRRHSFAIPSTYELLVPKEHQCAHEAAPGGDGGIIISYTDCTRSNNNQNIMNLTSTFDYQKVDTMKHSTANLEGYKCRPLRSLEKFN</sequence>
<accession>A0ABD1VJC1</accession>
<dbReference type="EMBL" id="JBFOLJ010000005">
    <property type="protein sequence ID" value="KAL2537451.1"/>
    <property type="molecule type" value="Genomic_DNA"/>
</dbReference>
<gene>
    <name evidence="1" type="ORF">Fot_18842</name>
</gene>
<organism evidence="1 2">
    <name type="scientific">Forsythia ovata</name>
    <dbReference type="NCBI Taxonomy" id="205694"/>
    <lineage>
        <taxon>Eukaryota</taxon>
        <taxon>Viridiplantae</taxon>
        <taxon>Streptophyta</taxon>
        <taxon>Embryophyta</taxon>
        <taxon>Tracheophyta</taxon>
        <taxon>Spermatophyta</taxon>
        <taxon>Magnoliopsida</taxon>
        <taxon>eudicotyledons</taxon>
        <taxon>Gunneridae</taxon>
        <taxon>Pentapetalae</taxon>
        <taxon>asterids</taxon>
        <taxon>lamiids</taxon>
        <taxon>Lamiales</taxon>
        <taxon>Oleaceae</taxon>
        <taxon>Forsythieae</taxon>
        <taxon>Forsythia</taxon>
    </lineage>
</organism>
<protein>
    <submittedName>
        <fullName evidence="1">Uncharacterized protein</fullName>
    </submittedName>
</protein>
<proteinExistence type="predicted"/>
<evidence type="ECO:0000313" key="1">
    <source>
        <dbReference type="EMBL" id="KAL2537451.1"/>
    </source>
</evidence>
<dbReference type="Proteomes" id="UP001604277">
    <property type="component" value="Unassembled WGS sequence"/>
</dbReference>
<dbReference type="AlphaFoldDB" id="A0ABD1VJC1"/>
<evidence type="ECO:0000313" key="2">
    <source>
        <dbReference type="Proteomes" id="UP001604277"/>
    </source>
</evidence>
<comment type="caution">
    <text evidence="1">The sequence shown here is derived from an EMBL/GenBank/DDBJ whole genome shotgun (WGS) entry which is preliminary data.</text>
</comment>
<keyword evidence="2" id="KW-1185">Reference proteome</keyword>
<reference evidence="2" key="1">
    <citation type="submission" date="2024-07" db="EMBL/GenBank/DDBJ databases">
        <title>Two chromosome-level genome assemblies of Korean endemic species Abeliophyllum distichum and Forsythia ovata (Oleaceae).</title>
        <authorList>
            <person name="Jang H."/>
        </authorList>
    </citation>
    <scope>NUCLEOTIDE SEQUENCE [LARGE SCALE GENOMIC DNA]</scope>
</reference>